<dbReference type="Pfam" id="PF14362">
    <property type="entry name" value="DUF4407"/>
    <property type="match status" value="1"/>
</dbReference>
<dbReference type="OrthoDB" id="892022at2"/>
<accession>A0A1G9LCU1</accession>
<dbReference type="Proteomes" id="UP000199440">
    <property type="component" value="Unassembled WGS sequence"/>
</dbReference>
<dbReference type="STRING" id="192904.SAMN04488514_1026"/>
<evidence type="ECO:0000313" key="2">
    <source>
        <dbReference type="EMBL" id="SDL59557.1"/>
    </source>
</evidence>
<feature type="transmembrane region" description="Helical" evidence="1">
    <location>
        <begin position="86"/>
        <end position="106"/>
    </location>
</feature>
<evidence type="ECO:0000256" key="1">
    <source>
        <dbReference type="SAM" id="Phobius"/>
    </source>
</evidence>
<dbReference type="RefSeq" id="WP_089886272.1">
    <property type="nucleotide sequence ID" value="NZ_FNGV01000002.1"/>
</dbReference>
<feature type="transmembrane region" description="Helical" evidence="1">
    <location>
        <begin position="56"/>
        <end position="74"/>
    </location>
</feature>
<keyword evidence="3" id="KW-1185">Reference proteome</keyword>
<gene>
    <name evidence="2" type="ORF">SAMN04488514_1026</name>
</gene>
<keyword evidence="1" id="KW-0812">Transmembrane</keyword>
<proteinExistence type="predicted"/>
<dbReference type="AlphaFoldDB" id="A0A1G9LCU1"/>
<name>A0A1G9LCU1_9FLAO</name>
<feature type="transmembrane region" description="Helical" evidence="1">
    <location>
        <begin position="249"/>
        <end position="268"/>
    </location>
</feature>
<dbReference type="EMBL" id="FNGV01000002">
    <property type="protein sequence ID" value="SDL59557.1"/>
    <property type="molecule type" value="Genomic_DNA"/>
</dbReference>
<dbReference type="InterPro" id="IPR025519">
    <property type="entry name" value="DUF4407"/>
</dbReference>
<protein>
    <recommendedName>
        <fullName evidence="4">DUF4407 domain-containing protein</fullName>
    </recommendedName>
</protein>
<evidence type="ECO:0008006" key="4">
    <source>
        <dbReference type="Google" id="ProtNLM"/>
    </source>
</evidence>
<keyword evidence="1" id="KW-1133">Transmembrane helix</keyword>
<keyword evidence="1" id="KW-0472">Membrane</keyword>
<evidence type="ECO:0000313" key="3">
    <source>
        <dbReference type="Proteomes" id="UP000199440"/>
    </source>
</evidence>
<organism evidence="2 3">
    <name type="scientific">Kriegella aquimaris</name>
    <dbReference type="NCBI Taxonomy" id="192904"/>
    <lineage>
        <taxon>Bacteria</taxon>
        <taxon>Pseudomonadati</taxon>
        <taxon>Bacteroidota</taxon>
        <taxon>Flavobacteriia</taxon>
        <taxon>Flavobacteriales</taxon>
        <taxon>Flavobacteriaceae</taxon>
        <taxon>Kriegella</taxon>
    </lineage>
</organism>
<reference evidence="2 3" key="1">
    <citation type="submission" date="2016-10" db="EMBL/GenBank/DDBJ databases">
        <authorList>
            <person name="de Groot N.N."/>
        </authorList>
    </citation>
    <scope>NUCLEOTIDE SEQUENCE [LARGE SCALE GENOMIC DNA]</scope>
    <source>
        <strain evidence="2 3">DSM 19886</strain>
    </source>
</reference>
<feature type="transmembrane region" description="Helical" evidence="1">
    <location>
        <begin position="27"/>
        <end position="50"/>
    </location>
</feature>
<sequence length="329" mass="37192">MLTFYSKIIGEDPRYTRTFQPSGKRSVVLKGTALIIPVILWSLMSFLLVRNVLGETYLIATVTGLMTGTIVFLIERTILMSNGNFFIVLFRILLGFLIASLGAVGMDQVIFKNDIDNKIEQYKLSSIEMAVDDMDNRFFDKVNELQAIVNKKKSNWLTALERTGCEADGTCGSLIRGRSSITDLKEKIANQLGEDYKKEYARLNALEAEYNLAVQSAKSQVAEDFNGNSLLLRIQALHELIASNSYMKVVYLIITGLLFLTEFIVIIVKVSSRKSIDEQIEIAKDKIQEENIRKVLENKSRFIQPEKYLSSTRAVSRLVKENEDASFVI</sequence>